<dbReference type="GO" id="GO:0004674">
    <property type="term" value="F:protein serine/threonine kinase activity"/>
    <property type="evidence" value="ECO:0007669"/>
    <property type="project" value="UniProtKB-KW"/>
</dbReference>
<sequence length="175" mass="18018">MSHRTSTSRDHPGSVLERDTGRPVAAPSGGNIDGDVTTTLITDLPYGPRAAAVARDAVAVALHGTEPYLLDNARLIGSELATNAFASGSPPLVMCVDRRFSPTGGLEVEITITDGGCSRSAPASPPAPQEEAESGRGLVIVEALADAWSLTTGAHGTRAWCRLAHSALHSAAEPD</sequence>
<dbReference type="EMBL" id="JAGIQL010000078">
    <property type="protein sequence ID" value="MBP0459602.1"/>
    <property type="molecule type" value="Genomic_DNA"/>
</dbReference>
<keyword evidence="1" id="KW-0723">Serine/threonine-protein kinase</keyword>
<dbReference type="CDD" id="cd16936">
    <property type="entry name" value="HATPase_RsbW-like"/>
    <property type="match status" value="1"/>
</dbReference>
<dbReference type="AlphaFoldDB" id="A0A940MEK2"/>
<accession>A0A940MEK2</accession>
<organism evidence="4 5">
    <name type="scientific">Streptomyces montanisoli</name>
    <dbReference type="NCBI Taxonomy" id="2798581"/>
    <lineage>
        <taxon>Bacteria</taxon>
        <taxon>Bacillati</taxon>
        <taxon>Actinomycetota</taxon>
        <taxon>Actinomycetes</taxon>
        <taxon>Kitasatosporales</taxon>
        <taxon>Streptomycetaceae</taxon>
        <taxon>Streptomyces</taxon>
    </lineage>
</organism>
<keyword evidence="1" id="KW-0418">Kinase</keyword>
<dbReference type="GO" id="GO:0005524">
    <property type="term" value="F:ATP binding"/>
    <property type="evidence" value="ECO:0007669"/>
    <property type="project" value="UniProtKB-KW"/>
</dbReference>
<feature type="domain" description="Histidine kinase/HSP90-like ATPase" evidence="3">
    <location>
        <begin position="48"/>
        <end position="159"/>
    </location>
</feature>
<evidence type="ECO:0000313" key="5">
    <source>
        <dbReference type="Proteomes" id="UP000670475"/>
    </source>
</evidence>
<dbReference type="InterPro" id="IPR050267">
    <property type="entry name" value="Anti-sigma-factor_SerPK"/>
</dbReference>
<dbReference type="Gene3D" id="3.30.565.10">
    <property type="entry name" value="Histidine kinase-like ATPase, C-terminal domain"/>
    <property type="match status" value="1"/>
</dbReference>
<dbReference type="Proteomes" id="UP000670475">
    <property type="component" value="Unassembled WGS sequence"/>
</dbReference>
<keyword evidence="4" id="KW-0547">Nucleotide-binding</keyword>
<keyword evidence="5" id="KW-1185">Reference proteome</keyword>
<proteinExistence type="predicted"/>
<evidence type="ECO:0000313" key="4">
    <source>
        <dbReference type="EMBL" id="MBP0459602.1"/>
    </source>
</evidence>
<gene>
    <name evidence="4" type="ORF">JFN87_19140</name>
</gene>
<dbReference type="InterPro" id="IPR036890">
    <property type="entry name" value="HATPase_C_sf"/>
</dbReference>
<reference evidence="4" key="1">
    <citation type="submission" date="2021-03" db="EMBL/GenBank/DDBJ databases">
        <title>Whole genome sequence of Streptomyces bomunensis MMS17-BM035.</title>
        <authorList>
            <person name="Lee J.H."/>
        </authorList>
    </citation>
    <scope>NUCLEOTIDE SEQUENCE</scope>
    <source>
        <strain evidence="4">MMS17-BM035</strain>
    </source>
</reference>
<feature type="compositionally biased region" description="Basic and acidic residues" evidence="2">
    <location>
        <begin position="7"/>
        <end position="21"/>
    </location>
</feature>
<protein>
    <submittedName>
        <fullName evidence="4">ATP-binding protein</fullName>
    </submittedName>
</protein>
<dbReference type="Pfam" id="PF13581">
    <property type="entry name" value="HATPase_c_2"/>
    <property type="match status" value="1"/>
</dbReference>
<keyword evidence="4" id="KW-0067">ATP-binding</keyword>
<name>A0A940MEK2_9ACTN</name>
<evidence type="ECO:0000259" key="3">
    <source>
        <dbReference type="Pfam" id="PF13581"/>
    </source>
</evidence>
<keyword evidence="1" id="KW-0808">Transferase</keyword>
<evidence type="ECO:0000256" key="2">
    <source>
        <dbReference type="SAM" id="MobiDB-lite"/>
    </source>
</evidence>
<feature type="region of interest" description="Disordered" evidence="2">
    <location>
        <begin position="1"/>
        <end position="34"/>
    </location>
</feature>
<dbReference type="PANTHER" id="PTHR35526:SF3">
    <property type="entry name" value="ANTI-SIGMA-F FACTOR RSBW"/>
    <property type="match status" value="1"/>
</dbReference>
<dbReference type="InterPro" id="IPR003594">
    <property type="entry name" value="HATPase_dom"/>
</dbReference>
<dbReference type="PANTHER" id="PTHR35526">
    <property type="entry name" value="ANTI-SIGMA-F FACTOR RSBW-RELATED"/>
    <property type="match status" value="1"/>
</dbReference>
<comment type="caution">
    <text evidence="4">The sequence shown here is derived from an EMBL/GenBank/DDBJ whole genome shotgun (WGS) entry which is preliminary data.</text>
</comment>
<dbReference type="RefSeq" id="WP_209341597.1">
    <property type="nucleotide sequence ID" value="NZ_JAGIQL010000078.1"/>
</dbReference>
<evidence type="ECO:0000256" key="1">
    <source>
        <dbReference type="ARBA" id="ARBA00022527"/>
    </source>
</evidence>